<dbReference type="Proteomes" id="UP001519064">
    <property type="component" value="Unassembled WGS sequence"/>
</dbReference>
<proteinExistence type="predicted"/>
<accession>A0ABS3X8Z4</accession>
<sequence>MSGFFAAGTPSVDSTVLVRHSGVDGRRIDYIRGDDSEPVMVERKRVGLPGHCGDLASGGECDP</sequence>
<organism evidence="1 2">
    <name type="scientific">Streptomyces oryzae</name>
    <dbReference type="NCBI Taxonomy" id="1434886"/>
    <lineage>
        <taxon>Bacteria</taxon>
        <taxon>Bacillati</taxon>
        <taxon>Actinomycetota</taxon>
        <taxon>Actinomycetes</taxon>
        <taxon>Kitasatosporales</taxon>
        <taxon>Streptomycetaceae</taxon>
        <taxon>Streptomyces</taxon>
    </lineage>
</organism>
<evidence type="ECO:0000313" key="1">
    <source>
        <dbReference type="EMBL" id="MBO8191834.1"/>
    </source>
</evidence>
<evidence type="ECO:0000313" key="2">
    <source>
        <dbReference type="Proteomes" id="UP001519064"/>
    </source>
</evidence>
<dbReference type="RefSeq" id="WP_209238961.1">
    <property type="nucleotide sequence ID" value="NZ_JADKMA010000033.1"/>
</dbReference>
<name>A0ABS3X8Z4_9ACTN</name>
<dbReference type="EMBL" id="JADKMA010000033">
    <property type="protein sequence ID" value="MBO8191834.1"/>
    <property type="molecule type" value="Genomic_DNA"/>
</dbReference>
<comment type="caution">
    <text evidence="1">The sequence shown here is derived from an EMBL/GenBank/DDBJ whole genome shotgun (WGS) entry which is preliminary data.</text>
</comment>
<gene>
    <name evidence="1" type="ORF">ITI46_09110</name>
</gene>
<keyword evidence="2" id="KW-1185">Reference proteome</keyword>
<protein>
    <submittedName>
        <fullName evidence="1">Uncharacterized protein</fullName>
    </submittedName>
</protein>
<reference evidence="1 2" key="1">
    <citation type="submission" date="2020-11" db="EMBL/GenBank/DDBJ databases">
        <title>Streptomyces spirodelae sp. nov., isolated from duckweed.</title>
        <authorList>
            <person name="Saimee Y."/>
            <person name="Duangmal K."/>
        </authorList>
    </citation>
    <scope>NUCLEOTIDE SEQUENCE [LARGE SCALE GENOMIC DNA]</scope>
    <source>
        <strain evidence="1 2">S16-07</strain>
    </source>
</reference>